<dbReference type="EMBL" id="VOFY01000010">
    <property type="protein sequence ID" value="KAA8588636.1"/>
    <property type="molecule type" value="Genomic_DNA"/>
</dbReference>
<accession>A0A5J5D7P4</accession>
<organism evidence="1 2">
    <name type="scientific">Etheostoma spectabile</name>
    <name type="common">orangethroat darter</name>
    <dbReference type="NCBI Taxonomy" id="54343"/>
    <lineage>
        <taxon>Eukaryota</taxon>
        <taxon>Metazoa</taxon>
        <taxon>Chordata</taxon>
        <taxon>Craniata</taxon>
        <taxon>Vertebrata</taxon>
        <taxon>Euteleostomi</taxon>
        <taxon>Actinopterygii</taxon>
        <taxon>Neopterygii</taxon>
        <taxon>Teleostei</taxon>
        <taxon>Neoteleostei</taxon>
        <taxon>Acanthomorphata</taxon>
        <taxon>Eupercaria</taxon>
        <taxon>Perciformes</taxon>
        <taxon>Percoidei</taxon>
        <taxon>Percidae</taxon>
        <taxon>Etheostomatinae</taxon>
        <taxon>Etheostoma</taxon>
    </lineage>
</organism>
<dbReference type="AlphaFoldDB" id="A0A5J5D7P4"/>
<sequence length="204" mass="23093">MEDLVWSVASATVVTHSFLFTLHTGKRGKAPSEDYMNMKWKNKNGIFIMKTGMEGLAILLELVSGSVDVCEEDHGPPLNYIDQLIDALSAALALPVCLVQKKRLEELLPQPLALHWQCPIETKHPVQMESKDLRGVHGDVDYSALPSTDSVFSVFLWNACLALKYQKCRRVSMRNFFDAQNVGIRKKAHDFHVLWAEPWRCPLT</sequence>
<feature type="non-terminal residue" evidence="1">
    <location>
        <position position="204"/>
    </location>
</feature>
<evidence type="ECO:0000313" key="1">
    <source>
        <dbReference type="EMBL" id="KAA8588636.1"/>
    </source>
</evidence>
<protein>
    <submittedName>
        <fullName evidence="1">Uncharacterized protein</fullName>
    </submittedName>
</protein>
<proteinExistence type="predicted"/>
<dbReference type="Proteomes" id="UP000327493">
    <property type="component" value="Chromosome 10"/>
</dbReference>
<keyword evidence="2" id="KW-1185">Reference proteome</keyword>
<comment type="caution">
    <text evidence="1">The sequence shown here is derived from an EMBL/GenBank/DDBJ whole genome shotgun (WGS) entry which is preliminary data.</text>
</comment>
<gene>
    <name evidence="1" type="ORF">FQN60_009981</name>
</gene>
<name>A0A5J5D7P4_9PERO</name>
<reference evidence="1 2" key="1">
    <citation type="submission" date="2019-08" db="EMBL/GenBank/DDBJ databases">
        <title>A chromosome-level genome assembly, high-density linkage maps, and genome scans reveal the genomic architecture of hybrid incompatibilities underlying speciation via character displacement in darters (Percidae: Etheostominae).</title>
        <authorList>
            <person name="Moran R.L."/>
            <person name="Catchen J.M."/>
            <person name="Fuller R.C."/>
        </authorList>
    </citation>
    <scope>NUCLEOTIDE SEQUENCE [LARGE SCALE GENOMIC DNA]</scope>
    <source>
        <strain evidence="1">EspeVRDwgs_2016</strain>
        <tissue evidence="1">Muscle</tissue>
    </source>
</reference>
<evidence type="ECO:0000313" key="2">
    <source>
        <dbReference type="Proteomes" id="UP000327493"/>
    </source>
</evidence>